<proteinExistence type="predicted"/>
<evidence type="ECO:0000313" key="4">
    <source>
        <dbReference type="Proteomes" id="UP000094094"/>
    </source>
</evidence>
<feature type="region of interest" description="Disordered" evidence="1">
    <location>
        <begin position="1"/>
        <end position="56"/>
    </location>
</feature>
<gene>
    <name evidence="3" type="ORF">SL103_14285</name>
</gene>
<keyword evidence="4" id="KW-1185">Reference proteome</keyword>
<dbReference type="OrthoDB" id="10002420at2"/>
<dbReference type="RefSeq" id="WP_069569223.1">
    <property type="nucleotide sequence ID" value="NZ_CP017157.1"/>
</dbReference>
<keyword evidence="2" id="KW-0812">Transmembrane</keyword>
<dbReference type="Proteomes" id="UP000094094">
    <property type="component" value="Chromosome"/>
</dbReference>
<feature type="compositionally biased region" description="Basic and acidic residues" evidence="1">
    <location>
        <begin position="19"/>
        <end position="35"/>
    </location>
</feature>
<accession>A0A1D7VKJ0</accession>
<protein>
    <recommendedName>
        <fullName evidence="5">DUF3040 domain-containing protein</fullName>
    </recommendedName>
</protein>
<reference evidence="3 4" key="1">
    <citation type="submission" date="2016-09" db="EMBL/GenBank/DDBJ databases">
        <title>Complete genome sequencing of Streptomyces lydicus 103 and metabolic pathways analysis of antibiotic biosynthesis.</title>
        <authorList>
            <person name="Jia N."/>
            <person name="Ding M.-Z."/>
            <person name="Gao F."/>
            <person name="Yuan Y.-J."/>
        </authorList>
    </citation>
    <scope>NUCLEOTIDE SEQUENCE [LARGE SCALE GENOMIC DNA]</scope>
    <source>
        <strain evidence="3 4">103</strain>
    </source>
</reference>
<evidence type="ECO:0000313" key="3">
    <source>
        <dbReference type="EMBL" id="AOP47274.1"/>
    </source>
</evidence>
<evidence type="ECO:0008006" key="5">
    <source>
        <dbReference type="Google" id="ProtNLM"/>
    </source>
</evidence>
<dbReference type="EMBL" id="CP017157">
    <property type="protein sequence ID" value="AOP47274.1"/>
    <property type="molecule type" value="Genomic_DNA"/>
</dbReference>
<name>A0A1D7VKJ0_9ACTN</name>
<evidence type="ECO:0000256" key="1">
    <source>
        <dbReference type="SAM" id="MobiDB-lite"/>
    </source>
</evidence>
<dbReference type="KEGG" id="slc:SL103_14285"/>
<organism evidence="3 4">
    <name type="scientific">Streptomyces lydicus</name>
    <dbReference type="NCBI Taxonomy" id="47763"/>
    <lineage>
        <taxon>Bacteria</taxon>
        <taxon>Bacillati</taxon>
        <taxon>Actinomycetota</taxon>
        <taxon>Actinomycetes</taxon>
        <taxon>Kitasatosporales</taxon>
        <taxon>Streptomycetaceae</taxon>
        <taxon>Streptomyces</taxon>
    </lineage>
</organism>
<feature type="compositionally biased region" description="Pro residues" evidence="1">
    <location>
        <begin position="1"/>
        <end position="10"/>
    </location>
</feature>
<dbReference type="AlphaFoldDB" id="A0A1D7VKJ0"/>
<keyword evidence="2" id="KW-1133">Transmembrane helix</keyword>
<sequence length="103" mass="10434">MIPTARPPPGRGGTPLSPYDDRPFGELAERFRHDAAPSPHLRAPWTGRPAGPRHRGLGRLVPAAAAVSLAAGLVLAHGLLLAGGLVLAGLAAHLAGGGPGRRP</sequence>
<evidence type="ECO:0000256" key="2">
    <source>
        <dbReference type="SAM" id="Phobius"/>
    </source>
</evidence>
<keyword evidence="2" id="KW-0472">Membrane</keyword>
<feature type="transmembrane region" description="Helical" evidence="2">
    <location>
        <begin position="63"/>
        <end position="96"/>
    </location>
</feature>